<name>A0A1M5IAF3_9GAMM</name>
<reference evidence="2" key="1">
    <citation type="submission" date="2016-11" db="EMBL/GenBank/DDBJ databases">
        <authorList>
            <person name="Varghese N."/>
            <person name="Submissions S."/>
        </authorList>
    </citation>
    <scope>NUCLEOTIDE SEQUENCE [LARGE SCALE GENOMIC DNA]</scope>
    <source>
        <strain evidence="2">DSM 16579</strain>
    </source>
</reference>
<dbReference type="AlphaFoldDB" id="A0A1M5IAF3"/>
<evidence type="ECO:0000313" key="1">
    <source>
        <dbReference type="EMBL" id="SHG25354.1"/>
    </source>
</evidence>
<organism evidence="1 2">
    <name type="scientific">Marinomonas polaris DSM 16579</name>
    <dbReference type="NCBI Taxonomy" id="1122206"/>
    <lineage>
        <taxon>Bacteria</taxon>
        <taxon>Pseudomonadati</taxon>
        <taxon>Pseudomonadota</taxon>
        <taxon>Gammaproteobacteria</taxon>
        <taxon>Oceanospirillales</taxon>
        <taxon>Oceanospirillaceae</taxon>
        <taxon>Marinomonas</taxon>
    </lineage>
</organism>
<dbReference type="RefSeq" id="WP_175550796.1">
    <property type="nucleotide sequence ID" value="NZ_FQVF01000018.1"/>
</dbReference>
<proteinExistence type="predicted"/>
<gene>
    <name evidence="1" type="ORF">SAMN02745753_03586</name>
</gene>
<sequence>MSRLIKKLINVQVFNRRAEPLEDIETVSNSDMDEWKGWDAWVDIKK</sequence>
<dbReference type="Proteomes" id="UP000184517">
    <property type="component" value="Unassembled WGS sequence"/>
</dbReference>
<protein>
    <submittedName>
        <fullName evidence="1">Uncharacterized protein</fullName>
    </submittedName>
</protein>
<evidence type="ECO:0000313" key="2">
    <source>
        <dbReference type="Proteomes" id="UP000184517"/>
    </source>
</evidence>
<keyword evidence="2" id="KW-1185">Reference proteome</keyword>
<dbReference type="EMBL" id="FQVF01000018">
    <property type="protein sequence ID" value="SHG25354.1"/>
    <property type="molecule type" value="Genomic_DNA"/>
</dbReference>
<accession>A0A1M5IAF3</accession>